<protein>
    <recommendedName>
        <fullName evidence="5">Phosphatidylserine decarboxylase</fullName>
    </recommendedName>
</protein>
<dbReference type="PANTHER" id="PTHR10067:SF17">
    <property type="entry name" value="PHOSPHATIDYLSERINE DECARBOXYLASE PROENZYME 2"/>
    <property type="match status" value="1"/>
</dbReference>
<evidence type="ECO:0000256" key="1">
    <source>
        <dbReference type="ARBA" id="ARBA00022793"/>
    </source>
</evidence>
<keyword evidence="4" id="KW-1185">Reference proteome</keyword>
<accession>A0AAV5GY86</accession>
<organism evidence="3 4">
    <name type="scientific">Rhodotorula paludigena</name>
    <dbReference type="NCBI Taxonomy" id="86838"/>
    <lineage>
        <taxon>Eukaryota</taxon>
        <taxon>Fungi</taxon>
        <taxon>Dikarya</taxon>
        <taxon>Basidiomycota</taxon>
        <taxon>Pucciniomycotina</taxon>
        <taxon>Microbotryomycetes</taxon>
        <taxon>Sporidiobolales</taxon>
        <taxon>Sporidiobolaceae</taxon>
        <taxon>Rhodotorula</taxon>
    </lineage>
</organism>
<proteinExistence type="predicted"/>
<evidence type="ECO:0000256" key="2">
    <source>
        <dbReference type="ARBA" id="ARBA00023239"/>
    </source>
</evidence>
<dbReference type="AlphaFoldDB" id="A0AAV5GY86"/>
<dbReference type="EMBL" id="BQKY01000017">
    <property type="protein sequence ID" value="GJN94317.1"/>
    <property type="molecule type" value="Genomic_DNA"/>
</dbReference>
<dbReference type="Pfam" id="PF02666">
    <property type="entry name" value="PS_Dcarbxylase"/>
    <property type="match status" value="1"/>
</dbReference>
<reference evidence="3 4" key="1">
    <citation type="submission" date="2021-12" db="EMBL/GenBank/DDBJ databases">
        <title>High titer production of polyol ester of fatty acids by Rhodotorula paludigena BS15 towards product separation-free biomass refinery.</title>
        <authorList>
            <person name="Mano J."/>
            <person name="Ono H."/>
            <person name="Tanaka T."/>
            <person name="Naito K."/>
            <person name="Sushida H."/>
            <person name="Ike M."/>
            <person name="Tokuyasu K."/>
            <person name="Kitaoka M."/>
        </authorList>
    </citation>
    <scope>NUCLEOTIDE SEQUENCE [LARGE SCALE GENOMIC DNA]</scope>
    <source>
        <strain evidence="3 4">BS15</strain>
    </source>
</reference>
<comment type="caution">
    <text evidence="3">The sequence shown here is derived from an EMBL/GenBank/DDBJ whole genome shotgun (WGS) entry which is preliminary data.</text>
</comment>
<dbReference type="GO" id="GO:0008654">
    <property type="term" value="P:phospholipid biosynthetic process"/>
    <property type="evidence" value="ECO:0007669"/>
    <property type="project" value="InterPro"/>
</dbReference>
<gene>
    <name evidence="3" type="ORF">Rhopal_007391-T1</name>
</gene>
<evidence type="ECO:0008006" key="5">
    <source>
        <dbReference type="Google" id="ProtNLM"/>
    </source>
</evidence>
<evidence type="ECO:0000313" key="3">
    <source>
        <dbReference type="EMBL" id="GJN94317.1"/>
    </source>
</evidence>
<dbReference type="PANTHER" id="PTHR10067">
    <property type="entry name" value="PHOSPHATIDYLSERINE DECARBOXYLASE"/>
    <property type="match status" value="1"/>
</dbReference>
<dbReference type="GO" id="GO:0004609">
    <property type="term" value="F:phosphatidylserine decarboxylase activity"/>
    <property type="evidence" value="ECO:0007669"/>
    <property type="project" value="InterPro"/>
</dbReference>
<name>A0AAV5GY86_9BASI</name>
<dbReference type="InterPro" id="IPR003817">
    <property type="entry name" value="PS_Dcarbxylase"/>
</dbReference>
<dbReference type="Proteomes" id="UP001342314">
    <property type="component" value="Unassembled WGS sequence"/>
</dbReference>
<sequence length="251" mass="28176">MRLTALLKVECKDLLERDLAKYPTLNSFFYRRLRPETRPVASPKDPTVISSAADCRITVFDSVEEAKRLWIKGRHFTLPSLLRDSKLAAELQGGSVAIFRLAVEDYHRFHSPIDAVVGETNEIPGGYFTVNSMIVRDKRFNVFTANKRNITTLHAKHPLTHQPTPVAYCQIGALLVASIHQTKPKGQRINRGDELGYFAYGGSTIIVIFPEGTVEWNQDLLDNSEGRNSEGVQVETLVKVGEEIGRWVAAR</sequence>
<evidence type="ECO:0000313" key="4">
    <source>
        <dbReference type="Proteomes" id="UP001342314"/>
    </source>
</evidence>
<keyword evidence="1" id="KW-0210">Decarboxylase</keyword>
<keyword evidence="2" id="KW-0456">Lyase</keyword>